<keyword evidence="2" id="KW-0812">Transmembrane</keyword>
<comment type="caution">
    <text evidence="3">The sequence shown here is derived from an EMBL/GenBank/DDBJ whole genome shotgun (WGS) entry which is preliminary data.</text>
</comment>
<keyword evidence="2" id="KW-1133">Transmembrane helix</keyword>
<feature type="transmembrane region" description="Helical" evidence="2">
    <location>
        <begin position="60"/>
        <end position="81"/>
    </location>
</feature>
<accession>A0A9W4H3W5</accession>
<evidence type="ECO:0000256" key="1">
    <source>
        <dbReference type="SAM" id="MobiDB-lite"/>
    </source>
</evidence>
<protein>
    <recommendedName>
        <fullName evidence="5">DUF2637 domain-containing protein</fullName>
    </recommendedName>
</protein>
<dbReference type="AlphaFoldDB" id="A0A9W4H3W5"/>
<organism evidence="3 4">
    <name type="scientific">Actinacidiphila bryophytorum</name>
    <dbReference type="NCBI Taxonomy" id="1436133"/>
    <lineage>
        <taxon>Bacteria</taxon>
        <taxon>Bacillati</taxon>
        <taxon>Actinomycetota</taxon>
        <taxon>Actinomycetes</taxon>
        <taxon>Kitasatosporales</taxon>
        <taxon>Streptomycetaceae</taxon>
        <taxon>Actinacidiphila</taxon>
    </lineage>
</organism>
<dbReference type="Pfam" id="PF10935">
    <property type="entry name" value="DUF2637"/>
    <property type="match status" value="1"/>
</dbReference>
<dbReference type="InterPro" id="IPR021235">
    <property type="entry name" value="DUF2637"/>
</dbReference>
<feature type="transmembrane region" description="Helical" evidence="2">
    <location>
        <begin position="131"/>
        <end position="152"/>
    </location>
</feature>
<proteinExistence type="predicted"/>
<evidence type="ECO:0008006" key="5">
    <source>
        <dbReference type="Google" id="ProtNLM"/>
    </source>
</evidence>
<evidence type="ECO:0000313" key="3">
    <source>
        <dbReference type="EMBL" id="CAG7649402.1"/>
    </source>
</evidence>
<evidence type="ECO:0000313" key="4">
    <source>
        <dbReference type="Proteomes" id="UP001153328"/>
    </source>
</evidence>
<feature type="region of interest" description="Disordered" evidence="1">
    <location>
        <begin position="180"/>
        <end position="248"/>
    </location>
</feature>
<dbReference type="EMBL" id="CAJVAX010000019">
    <property type="protein sequence ID" value="CAG7649402.1"/>
    <property type="molecule type" value="Genomic_DNA"/>
</dbReference>
<sequence length="308" mass="32299">MRATARPRPALQAPLHREPTSGRRGSWWDPLALILLGLAGGALSYDSLRQMAVAVHIRPHLAYLFPLVIDGFIAYGVRALLVLRDAPWPARAYAWTLFGTATTASLWANALHAVRLNQPGVHTLLLGDHTVAVLSAIAPLALAGATHMHILIGRHSGSRTIAAGTPTMIPAASAVIPAEGRTAAPRDEPAVGADTAAGTVPATALEPEGITGHNDAAARADGESPGQRAKGTFGRRSQTGRRGRKAEASIEQLADIIRRAHPDSGQVTRAMAREAIEAQGISAGNERIAEALKSLQPGDEARAHPSTD</sequence>
<evidence type="ECO:0000256" key="2">
    <source>
        <dbReference type="SAM" id="Phobius"/>
    </source>
</evidence>
<dbReference type="RefSeq" id="WP_205043933.1">
    <property type="nucleotide sequence ID" value="NZ_CAJVAX010000019.1"/>
</dbReference>
<keyword evidence="4" id="KW-1185">Reference proteome</keyword>
<feature type="region of interest" description="Disordered" evidence="1">
    <location>
        <begin position="1"/>
        <end position="24"/>
    </location>
</feature>
<dbReference type="Proteomes" id="UP001153328">
    <property type="component" value="Unassembled WGS sequence"/>
</dbReference>
<name>A0A9W4H3W5_9ACTN</name>
<reference evidence="3" key="1">
    <citation type="submission" date="2021-06" db="EMBL/GenBank/DDBJ databases">
        <authorList>
            <person name="Arsene-Ploetze F."/>
        </authorList>
    </citation>
    <scope>NUCLEOTIDE SEQUENCE</scope>
    <source>
        <strain evidence="3">SBRY1</strain>
    </source>
</reference>
<feature type="transmembrane region" description="Helical" evidence="2">
    <location>
        <begin position="93"/>
        <end position="111"/>
    </location>
</feature>
<keyword evidence="2" id="KW-0472">Membrane</keyword>
<gene>
    <name evidence="3" type="ORF">SBRY_50087</name>
</gene>
<feature type="transmembrane region" description="Helical" evidence="2">
    <location>
        <begin position="27"/>
        <end position="45"/>
    </location>
</feature>